<dbReference type="Proteomes" id="UP000279275">
    <property type="component" value="Unassembled WGS sequence"/>
</dbReference>
<keyword evidence="3" id="KW-1185">Reference proteome</keyword>
<evidence type="ECO:0000313" key="3">
    <source>
        <dbReference type="Proteomes" id="UP000279275"/>
    </source>
</evidence>
<dbReference type="GO" id="GO:0016491">
    <property type="term" value="F:oxidoreductase activity"/>
    <property type="evidence" value="ECO:0007669"/>
    <property type="project" value="InterPro"/>
</dbReference>
<dbReference type="AlphaFoldDB" id="A0A3M2KQN0"/>
<dbReference type="InterPro" id="IPR018713">
    <property type="entry name" value="MPAB/Lcp_cat_dom"/>
</dbReference>
<dbReference type="PANTHER" id="PTHR36151">
    <property type="entry name" value="BLR2777 PROTEIN"/>
    <property type="match status" value="1"/>
</dbReference>
<dbReference type="EMBL" id="RFFH01000028">
    <property type="protein sequence ID" value="RMI27942.1"/>
    <property type="molecule type" value="Genomic_DNA"/>
</dbReference>
<protein>
    <submittedName>
        <fullName evidence="2">DUF2236 domain-containing protein</fullName>
    </submittedName>
</protein>
<evidence type="ECO:0000259" key="1">
    <source>
        <dbReference type="Pfam" id="PF09995"/>
    </source>
</evidence>
<comment type="caution">
    <text evidence="2">The sequence shown here is derived from an EMBL/GenBank/DDBJ whole genome shotgun (WGS) entry which is preliminary data.</text>
</comment>
<sequence>MREEFVPAADNGFFGPDSVTWKVWSYPTSITVGFVRAVTIEQLDPNLNAAVEDTGDVRSRTRTRYERTVRYFALVAFGDTATTTKAADVLVKVHSKSIGTDPVTRGRYDANNPALQLWIHMTAWHSILYCYETYGPGRLSEDEELQYWAECARAAECQTIDPADVPRTRADVAAYFESWRPHLAASEHAQSMTEFILGTEFIFPETLPAWTEPVQKAIGKLVGKAVVATYPEYIRKLFDIRQPHLEDLLLRVVLRPVFAAMHHDPALYTTVAKFFIPTTVPIVGPVLVGLPAQSPRTMTPREAQRRYGFDTPAQAHPELRRRQAARVFGQGIAPSDEGLIESEQYIGGRALKVPGAPKAG</sequence>
<feature type="domain" description="ER-bound oxygenase mpaB/mpaB'/Rubber oxygenase catalytic" evidence="1">
    <location>
        <begin position="21"/>
        <end position="254"/>
    </location>
</feature>
<accession>A0A3M2KQN0</accession>
<reference evidence="2 3" key="1">
    <citation type="submission" date="2018-10" db="EMBL/GenBank/DDBJ databases">
        <title>Isolation from cow dung.</title>
        <authorList>
            <person name="Ling L."/>
        </authorList>
    </citation>
    <scope>NUCLEOTIDE SEQUENCE [LARGE SCALE GENOMIC DNA]</scope>
    <source>
        <strain evidence="2 3">NEAU-LL90</strain>
    </source>
</reference>
<gene>
    <name evidence="2" type="ORF">EBN03_32245</name>
</gene>
<name>A0A3M2KQN0_9NOCA</name>
<dbReference type="PANTHER" id="PTHR36151:SF3">
    <property type="entry name" value="ER-BOUND OXYGENASE MPAB_MPAB'_RUBBER OXYGENASE CATALYTIC DOMAIN-CONTAINING PROTEIN"/>
    <property type="match status" value="1"/>
</dbReference>
<dbReference type="OrthoDB" id="108890at2"/>
<organism evidence="2 3">
    <name type="scientific">Nocardia stercoris</name>
    <dbReference type="NCBI Taxonomy" id="2483361"/>
    <lineage>
        <taxon>Bacteria</taxon>
        <taxon>Bacillati</taxon>
        <taxon>Actinomycetota</taxon>
        <taxon>Actinomycetes</taxon>
        <taxon>Mycobacteriales</taxon>
        <taxon>Nocardiaceae</taxon>
        <taxon>Nocardia</taxon>
    </lineage>
</organism>
<evidence type="ECO:0000313" key="2">
    <source>
        <dbReference type="EMBL" id="RMI27942.1"/>
    </source>
</evidence>
<proteinExistence type="predicted"/>
<dbReference type="Pfam" id="PF09995">
    <property type="entry name" value="MPAB_Lcp_cat"/>
    <property type="match status" value="1"/>
</dbReference>